<dbReference type="Pfam" id="PF00756">
    <property type="entry name" value="Esterase"/>
    <property type="match status" value="1"/>
</dbReference>
<dbReference type="RefSeq" id="WP_342756083.1">
    <property type="nucleotide sequence ID" value="NZ_CP146256.1"/>
</dbReference>
<dbReference type="SUPFAM" id="SSF53474">
    <property type="entry name" value="alpha/beta-Hydrolases"/>
    <property type="match status" value="1"/>
</dbReference>
<protein>
    <submittedName>
        <fullName evidence="3">Alpha/beta hydrolase-fold protein</fullName>
    </submittedName>
</protein>
<organism evidence="3 4">
    <name type="scientific">Kineothrix sedimenti</name>
    <dbReference type="NCBI Taxonomy" id="3123317"/>
    <lineage>
        <taxon>Bacteria</taxon>
        <taxon>Bacillati</taxon>
        <taxon>Bacillota</taxon>
        <taxon>Clostridia</taxon>
        <taxon>Lachnospirales</taxon>
        <taxon>Lachnospiraceae</taxon>
        <taxon>Kineothrix</taxon>
    </lineage>
</organism>
<dbReference type="GO" id="GO:0016787">
    <property type="term" value="F:hydrolase activity"/>
    <property type="evidence" value="ECO:0007669"/>
    <property type="project" value="UniProtKB-KW"/>
</dbReference>
<feature type="signal peptide" evidence="2">
    <location>
        <begin position="1"/>
        <end position="26"/>
    </location>
</feature>
<dbReference type="EMBL" id="CP146256">
    <property type="protein sequence ID" value="XAH72467.1"/>
    <property type="molecule type" value="Genomic_DNA"/>
</dbReference>
<reference evidence="3 4" key="1">
    <citation type="submission" date="2024-02" db="EMBL/GenBank/DDBJ databases">
        <title>Bacterial strain from lacustrine sediment.</title>
        <authorList>
            <person name="Petit C."/>
            <person name="Fadhlaoui K."/>
        </authorList>
    </citation>
    <scope>NUCLEOTIDE SEQUENCE [LARGE SCALE GENOMIC DNA]</scope>
    <source>
        <strain evidence="3 4">IPX-CK</strain>
    </source>
</reference>
<proteinExistence type="predicted"/>
<feature type="compositionally biased region" description="Acidic residues" evidence="1">
    <location>
        <begin position="51"/>
        <end position="67"/>
    </location>
</feature>
<dbReference type="InterPro" id="IPR029058">
    <property type="entry name" value="AB_hydrolase_fold"/>
</dbReference>
<sequence>MKCRFTVLLSCILFTFFFTGCQNQSASQTDSAAAEEVSALPATEEATASEPIDEPIAESSTVEEAEPELPPVKLPAAEYRLTIKYSSELLKNAVDGSNPDKTLNIYLPASYYDSEKRYPVVYFFHGLGLTPHTFYRDWEAFAQYMQADPDKELIVVEVDGRTVRDNFSFYVNSEVTGLWEDYVTTEIVPFVDENYRTIADASSRGAAGFSSGGFSCINLTLRHPDIFSCVQAISPGLLKDEDLPEALNGWNATPDFLTAYGRAFAPDPKAESLYNVPVLDGSPEDNALCEKWLDGFGHLDQKISDYLALNKPLNNIQIIYGAQDPYPLMLDGAKYFCELLEENGFDEPLIELQMGHTIPEDYIGTYFVPFFSSSLNFNE</sequence>
<dbReference type="PANTHER" id="PTHR48098">
    <property type="entry name" value="ENTEROCHELIN ESTERASE-RELATED"/>
    <property type="match status" value="1"/>
</dbReference>
<feature type="region of interest" description="Disordered" evidence="1">
    <location>
        <begin position="35"/>
        <end position="69"/>
    </location>
</feature>
<keyword evidence="2" id="KW-0732">Signal</keyword>
<dbReference type="Proteomes" id="UP001451571">
    <property type="component" value="Chromosome"/>
</dbReference>
<feature type="chain" id="PRO_5046606883" evidence="2">
    <location>
        <begin position="27"/>
        <end position="379"/>
    </location>
</feature>
<gene>
    <name evidence="3" type="ORF">V6984_13170</name>
</gene>
<dbReference type="InterPro" id="IPR000801">
    <property type="entry name" value="Esterase-like"/>
</dbReference>
<dbReference type="InterPro" id="IPR050583">
    <property type="entry name" value="Mycobacterial_A85_antigen"/>
</dbReference>
<evidence type="ECO:0000256" key="1">
    <source>
        <dbReference type="SAM" id="MobiDB-lite"/>
    </source>
</evidence>
<evidence type="ECO:0000256" key="2">
    <source>
        <dbReference type="SAM" id="SignalP"/>
    </source>
</evidence>
<dbReference type="Gene3D" id="3.40.50.1820">
    <property type="entry name" value="alpha/beta hydrolase"/>
    <property type="match status" value="1"/>
</dbReference>
<name>A0ABZ3EQI7_9FIRM</name>
<keyword evidence="3" id="KW-0378">Hydrolase</keyword>
<evidence type="ECO:0000313" key="3">
    <source>
        <dbReference type="EMBL" id="XAH72467.1"/>
    </source>
</evidence>
<evidence type="ECO:0000313" key="4">
    <source>
        <dbReference type="Proteomes" id="UP001451571"/>
    </source>
</evidence>
<accession>A0ABZ3EQI7</accession>
<dbReference type="PROSITE" id="PS51257">
    <property type="entry name" value="PROKAR_LIPOPROTEIN"/>
    <property type="match status" value="1"/>
</dbReference>
<keyword evidence="4" id="KW-1185">Reference proteome</keyword>